<dbReference type="PANTHER" id="PTHR11489">
    <property type="entry name" value="40S RIBOSOMAL PROTEIN SA"/>
    <property type="match status" value="1"/>
</dbReference>
<dbReference type="InterPro" id="IPR018130">
    <property type="entry name" value="Ribosomal_uS2_CS"/>
</dbReference>
<dbReference type="InterPro" id="IPR005707">
    <property type="entry name" value="Ribosomal_uS2_euk/arc"/>
</dbReference>
<dbReference type="InterPro" id="IPR023454">
    <property type="entry name" value="Ribosomal_uS2_arc"/>
</dbReference>
<evidence type="ECO:0000256" key="1">
    <source>
        <dbReference type="ARBA" id="ARBA00006242"/>
    </source>
</evidence>
<evidence type="ECO:0000256" key="6">
    <source>
        <dbReference type="RuleBase" id="RU003631"/>
    </source>
</evidence>
<keyword evidence="3 5" id="KW-0687">Ribonucleoprotein</keyword>
<dbReference type="HAMAP" id="MF_00291_B">
    <property type="entry name" value="Ribosomal_uS2_B"/>
    <property type="match status" value="1"/>
</dbReference>
<dbReference type="Gene3D" id="3.40.50.10490">
    <property type="entry name" value="Glucose-6-phosphate isomerase like protein, domain 1"/>
    <property type="match status" value="1"/>
</dbReference>
<dbReference type="FunFam" id="3.40.50.10490:FF:000030">
    <property type="entry name" value="30S ribosomal protein S2"/>
    <property type="match status" value="1"/>
</dbReference>
<organism evidence="7 8">
    <name type="scientific">Fermentimicrarchaeum limneticum</name>
    <dbReference type="NCBI Taxonomy" id="2795018"/>
    <lineage>
        <taxon>Archaea</taxon>
        <taxon>Candidatus Micrarchaeota</taxon>
        <taxon>Candidatus Fermentimicrarchaeales</taxon>
        <taxon>Candidatus Fermentimicrarchaeaceae</taxon>
        <taxon>Candidatus Fermentimicrarchaeum</taxon>
    </lineage>
</organism>
<name>A0A7D5XJZ8_FERL1</name>
<dbReference type="EMBL" id="CP058998">
    <property type="protein sequence ID" value="QLJ53029.1"/>
    <property type="molecule type" value="Genomic_DNA"/>
</dbReference>
<dbReference type="GO" id="GO:0003735">
    <property type="term" value="F:structural constituent of ribosome"/>
    <property type="evidence" value="ECO:0007669"/>
    <property type="project" value="InterPro"/>
</dbReference>
<comment type="similarity">
    <text evidence="1 5 6">Belongs to the universal ribosomal protein uS2 family.</text>
</comment>
<evidence type="ECO:0000313" key="7">
    <source>
        <dbReference type="EMBL" id="QLJ53029.1"/>
    </source>
</evidence>
<dbReference type="KEGG" id="flt:Sv326_0854"/>
<evidence type="ECO:0000256" key="2">
    <source>
        <dbReference type="ARBA" id="ARBA00022980"/>
    </source>
</evidence>
<dbReference type="GO" id="GO:0006412">
    <property type="term" value="P:translation"/>
    <property type="evidence" value="ECO:0007669"/>
    <property type="project" value="UniProtKB-UniRule"/>
</dbReference>
<dbReference type="Pfam" id="PF00318">
    <property type="entry name" value="Ribosomal_S2"/>
    <property type="match status" value="2"/>
</dbReference>
<dbReference type="CDD" id="cd01425">
    <property type="entry name" value="RPS2"/>
    <property type="match status" value="1"/>
</dbReference>
<dbReference type="NCBIfam" id="TIGR01012">
    <property type="entry name" value="uS2_euk_arch"/>
    <property type="match status" value="1"/>
</dbReference>
<dbReference type="InterPro" id="IPR005706">
    <property type="entry name" value="Ribosomal_uS2_bac/mit/plastid"/>
</dbReference>
<evidence type="ECO:0000256" key="4">
    <source>
        <dbReference type="ARBA" id="ARBA00035256"/>
    </source>
</evidence>
<dbReference type="SUPFAM" id="SSF52313">
    <property type="entry name" value="Ribosomal protein S2"/>
    <property type="match status" value="1"/>
</dbReference>
<dbReference type="InterPro" id="IPR023591">
    <property type="entry name" value="Ribosomal_uS2_flav_dom_sf"/>
</dbReference>
<reference evidence="8" key="1">
    <citation type="submission" date="2020-07" db="EMBL/GenBank/DDBJ databases">
        <title>Metabolic diversity and evolutionary history of the archaeal phylum ###Micrarchaeota### uncovered from a freshwater lake metagenome.</title>
        <authorList>
            <person name="Kadnikov V.V."/>
            <person name="Savvichev A.S."/>
            <person name="Mardanov A.V."/>
            <person name="Beletsky A.V."/>
            <person name="Chupakov A.V."/>
            <person name="Kokryatskaya N.M."/>
            <person name="Pimenov N.V."/>
            <person name="Ravin N.V."/>
        </authorList>
    </citation>
    <scope>NUCLEOTIDE SEQUENCE [LARGE SCALE GENOMIC DNA]</scope>
</reference>
<evidence type="ECO:0000313" key="8">
    <source>
        <dbReference type="Proteomes" id="UP000510821"/>
    </source>
</evidence>
<evidence type="ECO:0000256" key="3">
    <source>
        <dbReference type="ARBA" id="ARBA00023274"/>
    </source>
</evidence>
<gene>
    <name evidence="5" type="primary">rps2</name>
    <name evidence="7" type="ORF">Sv326_0854</name>
</gene>
<sequence>MGELLIQQEKYLEAGIHIGTKIKTPDMNQFIYKARQDRLYVLDLKKVDERIRVAAKFIPHYKPEEMLIVASRLYASSSAKKFCEAVGCRVVEGRFIPGMLTNPARGDYWEPKLLFICDPKNERQAIKEANSTGIPVIALCDTDNSTKFVDWIIPCNNKGRKSLALIFYLLAREIKKLKGDEEFKLKPEDFEGMRDEEEEPSA</sequence>
<dbReference type="Proteomes" id="UP000510821">
    <property type="component" value="Chromosome"/>
</dbReference>
<dbReference type="InterPro" id="IPR001865">
    <property type="entry name" value="Ribosomal_uS2"/>
</dbReference>
<protein>
    <recommendedName>
        <fullName evidence="4 5">Small ribosomal subunit protein uS2</fullName>
    </recommendedName>
</protein>
<keyword evidence="2 5" id="KW-0689">Ribosomal protein</keyword>
<dbReference type="PRINTS" id="PR00395">
    <property type="entry name" value="RIBOSOMALS2"/>
</dbReference>
<dbReference type="PROSITE" id="PS00963">
    <property type="entry name" value="RIBOSOMAL_S2_2"/>
    <property type="match status" value="1"/>
</dbReference>
<evidence type="ECO:0000256" key="5">
    <source>
        <dbReference type="HAMAP-Rule" id="MF_00291"/>
    </source>
</evidence>
<dbReference type="AlphaFoldDB" id="A0A7D5XJZ8"/>
<dbReference type="GO" id="GO:0015935">
    <property type="term" value="C:small ribosomal subunit"/>
    <property type="evidence" value="ECO:0007669"/>
    <property type="project" value="InterPro"/>
</dbReference>
<dbReference type="HAMAP" id="MF_00291_A">
    <property type="entry name" value="Ribosomal_uS2_A"/>
    <property type="match status" value="1"/>
</dbReference>
<accession>A0A7D5XJZ8</accession>
<proteinExistence type="inferred from homology"/>